<comment type="caution">
    <text evidence="6">The sequence shown here is derived from an EMBL/GenBank/DDBJ whole genome shotgun (WGS) entry which is preliminary data.</text>
</comment>
<feature type="domain" description="GRF-type" evidence="5">
    <location>
        <begin position="10"/>
        <end position="53"/>
    </location>
</feature>
<reference evidence="6 7" key="1">
    <citation type="journal article" date="2024" name="G3 (Bethesda)">
        <title>Genome assembly of Hibiscus sabdariffa L. provides insights into metabolisms of medicinal natural products.</title>
        <authorList>
            <person name="Kim T."/>
        </authorList>
    </citation>
    <scope>NUCLEOTIDE SEQUENCE [LARGE SCALE GENOMIC DNA]</scope>
    <source>
        <strain evidence="6">TK-2024</strain>
        <tissue evidence="6">Old leaves</tissue>
    </source>
</reference>
<keyword evidence="1" id="KW-0479">Metal-binding</keyword>
<proteinExistence type="predicted"/>
<organism evidence="6 7">
    <name type="scientific">Hibiscus sabdariffa</name>
    <name type="common">roselle</name>
    <dbReference type="NCBI Taxonomy" id="183260"/>
    <lineage>
        <taxon>Eukaryota</taxon>
        <taxon>Viridiplantae</taxon>
        <taxon>Streptophyta</taxon>
        <taxon>Embryophyta</taxon>
        <taxon>Tracheophyta</taxon>
        <taxon>Spermatophyta</taxon>
        <taxon>Magnoliopsida</taxon>
        <taxon>eudicotyledons</taxon>
        <taxon>Gunneridae</taxon>
        <taxon>Pentapetalae</taxon>
        <taxon>rosids</taxon>
        <taxon>malvids</taxon>
        <taxon>Malvales</taxon>
        <taxon>Malvaceae</taxon>
        <taxon>Malvoideae</taxon>
        <taxon>Hibiscus</taxon>
    </lineage>
</organism>
<evidence type="ECO:0000259" key="5">
    <source>
        <dbReference type="PROSITE" id="PS51999"/>
    </source>
</evidence>
<keyword evidence="2 4" id="KW-0863">Zinc-finger</keyword>
<sequence length="196" mass="22258">MEGENLDRVCLCGARSTLTTGWKSNNPGRRFWGCGNYGKKVNICNYFVWHDPPVHNQSRVVIVGLLKKISTMERGRRNESMRFLSERNNGGGHPSNIIGWWKGLAWPWNVDLRVDARLGWCCSMRFLSEGNSGGRHPSNIIGWWKGLTWPWNVALRGGEIGLVLELEWGCQNGLVLNLEWGYQIGLVLEWCFDPGA</sequence>
<evidence type="ECO:0000256" key="2">
    <source>
        <dbReference type="ARBA" id="ARBA00022771"/>
    </source>
</evidence>
<dbReference type="EMBL" id="JBBPBM010000004">
    <property type="protein sequence ID" value="KAK8589218.1"/>
    <property type="molecule type" value="Genomic_DNA"/>
</dbReference>
<dbReference type="Proteomes" id="UP001472677">
    <property type="component" value="Unassembled WGS sequence"/>
</dbReference>
<name>A0ABR2FY84_9ROSI</name>
<evidence type="ECO:0000313" key="7">
    <source>
        <dbReference type="Proteomes" id="UP001472677"/>
    </source>
</evidence>
<dbReference type="Pfam" id="PF06839">
    <property type="entry name" value="Zn_ribbon_GRF"/>
    <property type="match status" value="1"/>
</dbReference>
<evidence type="ECO:0000256" key="4">
    <source>
        <dbReference type="PROSITE-ProRule" id="PRU01343"/>
    </source>
</evidence>
<protein>
    <recommendedName>
        <fullName evidence="5">GRF-type domain-containing protein</fullName>
    </recommendedName>
</protein>
<dbReference type="PROSITE" id="PS51999">
    <property type="entry name" value="ZF_GRF"/>
    <property type="match status" value="1"/>
</dbReference>
<accession>A0ABR2FY84</accession>
<evidence type="ECO:0000313" key="6">
    <source>
        <dbReference type="EMBL" id="KAK8589218.1"/>
    </source>
</evidence>
<dbReference type="InterPro" id="IPR010666">
    <property type="entry name" value="Znf_GRF"/>
</dbReference>
<dbReference type="PANTHER" id="PTHR33248">
    <property type="entry name" value="ZINC ION-BINDING PROTEIN"/>
    <property type="match status" value="1"/>
</dbReference>
<evidence type="ECO:0000256" key="3">
    <source>
        <dbReference type="ARBA" id="ARBA00022833"/>
    </source>
</evidence>
<keyword evidence="3" id="KW-0862">Zinc</keyword>
<gene>
    <name evidence="6" type="ORF">V6N12_023621</name>
</gene>
<evidence type="ECO:0000256" key="1">
    <source>
        <dbReference type="ARBA" id="ARBA00022723"/>
    </source>
</evidence>
<keyword evidence="7" id="KW-1185">Reference proteome</keyword>